<dbReference type="Pfam" id="PF12877">
    <property type="entry name" value="KIAA1549"/>
    <property type="match status" value="1"/>
</dbReference>
<evidence type="ECO:0000256" key="2">
    <source>
        <dbReference type="SAM" id="Phobius"/>
    </source>
</evidence>
<dbReference type="PANTHER" id="PTHR21590">
    <property type="entry name" value="SEA DOMAIN-CONTAINING PROTEIN"/>
    <property type="match status" value="1"/>
</dbReference>
<protein>
    <submittedName>
        <fullName evidence="3">Uncharacterized protein</fullName>
    </submittedName>
</protein>
<evidence type="ECO:0000313" key="4">
    <source>
        <dbReference type="Proteomes" id="UP000694541"/>
    </source>
</evidence>
<dbReference type="Ensembl" id="ENSANIT00000022049.1">
    <property type="protein sequence ID" value="ENSANIP00000021346.1"/>
    <property type="gene ID" value="ENSANIG00000014451.1"/>
</dbReference>
<sequence length="1360" mass="147365">MCGVREAHVVLLISREWRFTGDLTVCADLLMEVFHVPRGFVSALEFWAVVSRNTVSEVCVLPSYYLWSSGGFHFLFFSLPLYLDERSLEQQNFSFFSMDSKVHQSISGSRTQMALAKSTLEFQESNFLQTVLSSVTTPFDVTLFNQEEMVRISEGKSTPLVDVSVTSNEAFLSDNEFISSFPKAPWTPPLKSFAVLTDHLAVNTVEPPREMLETVLLTPSLSVLFSPYDISETAQQKTPLSAVPERSNTLTELKPFVPDSEMLTASRDLPLYPPNTAIYFTSIPLEVGVAVQENINASLTALPFGAASEGSPLHLKLLDKNSPVTPDATAQSADPYGDIYADVSTRAAETLSLWTYPSPSIPWATLASAASAEPAWFPISLPPASLLHSAAISTDSNTVLNASLFTHEFSSITPNLPASSEIASQSELVSKLMSPVPFTRSYSSCLYCDSVSLLPEAGFSPEHDVGSGDYVETLSIAASEVQGVTPFATVIADGYELEEPTPEIFDTSFPSRPVVSFSSRFAEMPDSSVFFLSTADTDLNDRKPITISSYHQLPGGTSLNISVAQFSLPVLETVSLTPSTHVEPPDATTVLSDSTFILSEPVASFAVSHTTLLELPELMPSESVVLLDKSSTREEPSLSISDFPSNLLSTPFLIEPSYLSLSLAMLNSYSAMQSDLSALLPQTLLTGTSVLSEDVSSWDLATTISSATDAEVSQFPLGQTSYFYSNASSVPGAHVPEITLSSDFPSESSVFLEAPSVSPAGSEVAFTSAVTGATSQLEPSLSISHSVVPTLVLPASDTQSVTSSILLSETNLISLFTTFPGTPVLNVSSSLLSTAPASDEDIGATVNPTLLLTSRSEGSAQTALPPFSPASGPPTGYEAPVGSSVTAGTDASAASTTVPATTAASATGSRGVTAAGSLGTFSSAPLVTTTPSEPVAVTSAVTTTRQPYVCDITVPDAYLVTAVLAQRAVLQNVSESIREVLRVQFRRSVELEVYKISPKFAFLVTSGPFVYTAVAVINVLVNSSLLRGEAPMILSLHPSFTVPDNRFQVQTVLQFVPRYVDVGFCNFSRRIEKGLTMAFMEVSKHQEFYNFTVQILNITLSRPGVAFRQGPVSIVFAIRDRYGFLNGSEVSEQLRNLSVVEFSFYLGFPVQQIAEPFHYPKLNVSQLMKSSWVRTVLLGVVDQRIQEEVFQAEMERKLAHLLNEALVRRRIWRRASFAGSNIVQIVNVSRLVGVDNPVELIYFVEDQDGERLSALKCSDLMNRVDIQRAAIILGYRIEGTVAQPVEKLKESTSESQNSNLWIIVGVAVPVAVVLLIVIILYWKLCRTDKLEFQPDTISNIQQRQKVKGEAVLKRKRKKVK</sequence>
<feature type="transmembrane region" description="Helical" evidence="2">
    <location>
        <begin position="1300"/>
        <end position="1322"/>
    </location>
</feature>
<feature type="region of interest" description="Disordered" evidence="1">
    <location>
        <begin position="857"/>
        <end position="890"/>
    </location>
</feature>
<organism evidence="3 4">
    <name type="scientific">Accipiter nisus</name>
    <name type="common">Eurasian sparrowhawk</name>
    <dbReference type="NCBI Taxonomy" id="211598"/>
    <lineage>
        <taxon>Eukaryota</taxon>
        <taxon>Metazoa</taxon>
        <taxon>Chordata</taxon>
        <taxon>Craniata</taxon>
        <taxon>Vertebrata</taxon>
        <taxon>Euteleostomi</taxon>
        <taxon>Archelosauria</taxon>
        <taxon>Archosauria</taxon>
        <taxon>Dinosauria</taxon>
        <taxon>Saurischia</taxon>
        <taxon>Theropoda</taxon>
        <taxon>Coelurosauria</taxon>
        <taxon>Aves</taxon>
        <taxon>Neognathae</taxon>
        <taxon>Neoaves</taxon>
        <taxon>Telluraves</taxon>
        <taxon>Accipitrimorphae</taxon>
        <taxon>Accipitriformes</taxon>
        <taxon>Accipitridae</taxon>
        <taxon>Accipitrinae</taxon>
        <taxon>Accipiter</taxon>
    </lineage>
</organism>
<dbReference type="Proteomes" id="UP000694541">
    <property type="component" value="Unplaced"/>
</dbReference>
<evidence type="ECO:0000313" key="3">
    <source>
        <dbReference type="Ensembl" id="ENSANIP00000021346.1"/>
    </source>
</evidence>
<keyword evidence="2" id="KW-0472">Membrane</keyword>
<keyword evidence="2" id="KW-0812">Transmembrane</keyword>
<keyword evidence="4" id="KW-1185">Reference proteome</keyword>
<name>A0A8B9ND73_9AVES</name>
<reference evidence="3" key="2">
    <citation type="submission" date="2025-09" db="UniProtKB">
        <authorList>
            <consortium name="Ensembl"/>
        </authorList>
    </citation>
    <scope>IDENTIFICATION</scope>
</reference>
<evidence type="ECO:0000256" key="1">
    <source>
        <dbReference type="SAM" id="MobiDB-lite"/>
    </source>
</evidence>
<accession>A0A8B9ND73</accession>
<dbReference type="InterPro" id="IPR024606">
    <property type="entry name" value="KIAA1549"/>
</dbReference>
<keyword evidence="2" id="KW-1133">Transmembrane helix</keyword>
<reference evidence="3" key="1">
    <citation type="submission" date="2025-08" db="UniProtKB">
        <authorList>
            <consortium name="Ensembl"/>
        </authorList>
    </citation>
    <scope>IDENTIFICATION</scope>
</reference>
<dbReference type="PANTHER" id="PTHR21590:SF4">
    <property type="entry name" value="UPF0606 PROTEIN KIAA1549"/>
    <property type="match status" value="1"/>
</dbReference>
<proteinExistence type="predicted"/>